<gene>
    <name evidence="2" type="ORF">PTTG_09349</name>
</gene>
<evidence type="ECO:0000313" key="4">
    <source>
        <dbReference type="Proteomes" id="UP000005240"/>
    </source>
</evidence>
<evidence type="ECO:0000313" key="3">
    <source>
        <dbReference type="EnsemblFungi" id="PTTG_09349-t43_1-p1"/>
    </source>
</evidence>
<evidence type="ECO:0000313" key="2">
    <source>
        <dbReference type="EMBL" id="OAV86737.1"/>
    </source>
</evidence>
<dbReference type="OrthoDB" id="10482520at2759"/>
<reference evidence="3 4" key="3">
    <citation type="journal article" date="2017" name="G3 (Bethesda)">
        <title>Comparative analysis highlights variable genome content of wheat rusts and divergence of the mating loci.</title>
        <authorList>
            <person name="Cuomo C.A."/>
            <person name="Bakkeren G."/>
            <person name="Khalil H.B."/>
            <person name="Panwar V."/>
            <person name="Joly D."/>
            <person name="Linning R."/>
            <person name="Sakthikumar S."/>
            <person name="Song X."/>
            <person name="Adiconis X."/>
            <person name="Fan L."/>
            <person name="Goldberg J.M."/>
            <person name="Levin J.Z."/>
            <person name="Young S."/>
            <person name="Zeng Q."/>
            <person name="Anikster Y."/>
            <person name="Bruce M."/>
            <person name="Wang M."/>
            <person name="Yin C."/>
            <person name="McCallum B."/>
            <person name="Szabo L.J."/>
            <person name="Hulbert S."/>
            <person name="Chen X."/>
            <person name="Fellers J.P."/>
        </authorList>
    </citation>
    <scope>NUCLEOTIDE SEQUENCE</scope>
    <source>
        <strain evidence="4">Isolate 1-1 / race 1 (BBBD)</strain>
        <strain evidence="3">isolate 1-1 / race 1 (BBBD)</strain>
    </source>
</reference>
<feature type="non-terminal residue" evidence="2">
    <location>
        <position position="158"/>
    </location>
</feature>
<dbReference type="VEuPathDB" id="FungiDB:PTTG_09349"/>
<dbReference type="Proteomes" id="UP000005240">
    <property type="component" value="Unassembled WGS sequence"/>
</dbReference>
<dbReference type="EnsemblFungi" id="PTTG_09349-t43_1">
    <property type="protein sequence ID" value="PTTG_09349-t43_1-p1"/>
    <property type="gene ID" value="PTTG_09349"/>
</dbReference>
<name>A0A180G260_PUCT1</name>
<keyword evidence="4" id="KW-1185">Reference proteome</keyword>
<evidence type="ECO:0000256" key="1">
    <source>
        <dbReference type="SAM" id="MobiDB-lite"/>
    </source>
</evidence>
<accession>A0A180G260</accession>
<dbReference type="AlphaFoldDB" id="A0A180G260"/>
<organism evidence="2">
    <name type="scientific">Puccinia triticina (isolate 1-1 / race 1 (BBBD))</name>
    <name type="common">Brown leaf rust fungus</name>
    <dbReference type="NCBI Taxonomy" id="630390"/>
    <lineage>
        <taxon>Eukaryota</taxon>
        <taxon>Fungi</taxon>
        <taxon>Dikarya</taxon>
        <taxon>Basidiomycota</taxon>
        <taxon>Pucciniomycotina</taxon>
        <taxon>Pucciniomycetes</taxon>
        <taxon>Pucciniales</taxon>
        <taxon>Pucciniaceae</taxon>
        <taxon>Puccinia</taxon>
    </lineage>
</organism>
<feature type="region of interest" description="Disordered" evidence="1">
    <location>
        <begin position="1"/>
        <end position="43"/>
    </location>
</feature>
<sequence>MQLNPEFVVNNARQARNQAGKAENERRSGRRATGIAQKGANPKHFDKLSRGIQAFIKFFLGNPSKPQDYPQPPTPSELADQYWVENRSTIILQQLERVCAALSNKPAAEVEYYIGVAEKEIRSNIKLPPFTPAASRGPVKGAKAISFSMKADVEWALA</sequence>
<protein>
    <submittedName>
        <fullName evidence="2 3">Uncharacterized protein</fullName>
    </submittedName>
</protein>
<proteinExistence type="predicted"/>
<reference evidence="2" key="2">
    <citation type="submission" date="2016-05" db="EMBL/GenBank/DDBJ databases">
        <title>Comparative analysis highlights variable genome content of wheat rusts and divergence of the mating loci.</title>
        <authorList>
            <person name="Cuomo C.A."/>
            <person name="Bakkeren G."/>
            <person name="Szabo L."/>
            <person name="Khalil H."/>
            <person name="Joly D."/>
            <person name="Goldberg J."/>
            <person name="Young S."/>
            <person name="Zeng Q."/>
            <person name="Fellers J."/>
        </authorList>
    </citation>
    <scope>NUCLEOTIDE SEQUENCE [LARGE SCALE GENOMIC DNA]</scope>
    <source>
        <strain evidence="2">1-1 BBBD Race 1</strain>
    </source>
</reference>
<reference evidence="2" key="1">
    <citation type="submission" date="2009-11" db="EMBL/GenBank/DDBJ databases">
        <authorList>
            <consortium name="The Broad Institute Genome Sequencing Platform"/>
            <person name="Ward D."/>
            <person name="Feldgarden M."/>
            <person name="Earl A."/>
            <person name="Young S.K."/>
            <person name="Zeng Q."/>
            <person name="Koehrsen M."/>
            <person name="Alvarado L."/>
            <person name="Berlin A."/>
            <person name="Bochicchio J."/>
            <person name="Borenstein D."/>
            <person name="Chapman S.B."/>
            <person name="Chen Z."/>
            <person name="Engels R."/>
            <person name="Freedman E."/>
            <person name="Gellesch M."/>
            <person name="Goldberg J."/>
            <person name="Griggs A."/>
            <person name="Gujja S."/>
            <person name="Heilman E."/>
            <person name="Heiman D."/>
            <person name="Hepburn T."/>
            <person name="Howarth C."/>
            <person name="Jen D."/>
            <person name="Larson L."/>
            <person name="Lewis B."/>
            <person name="Mehta T."/>
            <person name="Park D."/>
            <person name="Pearson M."/>
            <person name="Roberts A."/>
            <person name="Saif S."/>
            <person name="Shea T."/>
            <person name="Shenoy N."/>
            <person name="Sisk P."/>
            <person name="Stolte C."/>
            <person name="Sykes S."/>
            <person name="Thomson T."/>
            <person name="Walk T."/>
            <person name="White J."/>
            <person name="Yandava C."/>
            <person name="Izard J."/>
            <person name="Baranova O.V."/>
            <person name="Blanton J.M."/>
            <person name="Tanner A.C."/>
            <person name="Dewhirst F.E."/>
            <person name="Haas B."/>
            <person name="Nusbaum C."/>
            <person name="Birren B."/>
        </authorList>
    </citation>
    <scope>NUCLEOTIDE SEQUENCE [LARGE SCALE GENOMIC DNA]</scope>
    <source>
        <strain evidence="2">1-1 BBBD Race 1</strain>
    </source>
</reference>
<dbReference type="EMBL" id="ADAS02000848">
    <property type="protein sequence ID" value="OAV86737.1"/>
    <property type="molecule type" value="Genomic_DNA"/>
</dbReference>
<reference evidence="3" key="4">
    <citation type="submission" date="2025-05" db="UniProtKB">
        <authorList>
            <consortium name="EnsemblFungi"/>
        </authorList>
    </citation>
    <scope>IDENTIFICATION</scope>
    <source>
        <strain evidence="3">isolate 1-1 / race 1 (BBBD)</strain>
    </source>
</reference>